<dbReference type="InterPro" id="IPR000192">
    <property type="entry name" value="Aminotrans_V_dom"/>
</dbReference>
<dbReference type="InterPro" id="IPR015421">
    <property type="entry name" value="PyrdxlP-dep_Trfase_major"/>
</dbReference>
<keyword evidence="9" id="KW-1185">Reference proteome</keyword>
<organism evidence="8 9">
    <name type="scientific">Acetohalobium arabaticum (strain ATCC 49924 / DSM 5501 / Z-7288)</name>
    <dbReference type="NCBI Taxonomy" id="574087"/>
    <lineage>
        <taxon>Bacteria</taxon>
        <taxon>Bacillati</taxon>
        <taxon>Bacillota</taxon>
        <taxon>Clostridia</taxon>
        <taxon>Halanaerobiales</taxon>
        <taxon>Halobacteroidaceae</taxon>
        <taxon>Acetohalobium</taxon>
    </lineage>
</organism>
<dbReference type="PANTHER" id="PTHR43586">
    <property type="entry name" value="CYSTEINE DESULFURASE"/>
    <property type="match status" value="1"/>
</dbReference>
<dbReference type="InterPro" id="IPR015424">
    <property type="entry name" value="PyrdxlP-dep_Trfase"/>
</dbReference>
<dbReference type="PIRSF" id="PIRSF005572">
    <property type="entry name" value="NifS"/>
    <property type="match status" value="1"/>
</dbReference>
<comment type="cofactor">
    <cofactor evidence="1 6">
        <name>pyridoxal 5'-phosphate</name>
        <dbReference type="ChEBI" id="CHEBI:597326"/>
    </cofactor>
</comment>
<dbReference type="InterPro" id="IPR015422">
    <property type="entry name" value="PyrdxlP-dep_Trfase_small"/>
</dbReference>
<dbReference type="OrthoDB" id="9804366at2"/>
<comment type="similarity">
    <text evidence="2">Belongs to the class-V pyridoxal-phosphate-dependent aminotransferase family. Csd subfamily.</text>
</comment>
<reference evidence="8 9" key="1">
    <citation type="journal article" date="2010" name="Stand. Genomic Sci.">
        <title>Complete genome sequence of Acetohalobium arabaticum type strain (Z-7288).</title>
        <authorList>
            <person name="Sikorski J."/>
            <person name="Lapidus A."/>
            <person name="Chertkov O."/>
            <person name="Lucas S."/>
            <person name="Copeland A."/>
            <person name="Glavina Del Rio T."/>
            <person name="Nolan M."/>
            <person name="Tice H."/>
            <person name="Cheng J.F."/>
            <person name="Han C."/>
            <person name="Brambilla E."/>
            <person name="Pitluck S."/>
            <person name="Liolios K."/>
            <person name="Ivanova N."/>
            <person name="Mavromatis K."/>
            <person name="Mikhailova N."/>
            <person name="Pati A."/>
            <person name="Bruce D."/>
            <person name="Detter C."/>
            <person name="Tapia R."/>
            <person name="Goodwin L."/>
            <person name="Chen A."/>
            <person name="Palaniappan K."/>
            <person name="Land M."/>
            <person name="Hauser L."/>
            <person name="Chang Y.J."/>
            <person name="Jeffries C.D."/>
            <person name="Rohde M."/>
            <person name="Goker M."/>
            <person name="Spring S."/>
            <person name="Woyke T."/>
            <person name="Bristow J."/>
            <person name="Eisen J.A."/>
            <person name="Markowitz V."/>
            <person name="Hugenholtz P."/>
            <person name="Kyrpides N.C."/>
            <person name="Klenk H.P."/>
        </authorList>
    </citation>
    <scope>NUCLEOTIDE SEQUENCE [LARGE SCALE GENOMIC DNA]</scope>
    <source>
        <strain evidence="9">ATCC 49924 / DSM 5501 / Z-7288</strain>
    </source>
</reference>
<dbReference type="Gene3D" id="3.40.640.10">
    <property type="entry name" value="Type I PLP-dependent aspartate aminotransferase-like (Major domain)"/>
    <property type="match status" value="1"/>
</dbReference>
<dbReference type="Pfam" id="PF00266">
    <property type="entry name" value="Aminotran_5"/>
    <property type="match status" value="1"/>
</dbReference>
<dbReference type="PANTHER" id="PTHR43586:SF4">
    <property type="entry name" value="ISOPENICILLIN N EPIMERASE"/>
    <property type="match status" value="1"/>
</dbReference>
<gene>
    <name evidence="8" type="ordered locus">Acear_0887</name>
</gene>
<evidence type="ECO:0000256" key="4">
    <source>
        <dbReference type="ARBA" id="ARBA00022898"/>
    </source>
</evidence>
<dbReference type="InterPro" id="IPR010969">
    <property type="entry name" value="Cys_dSase-rel_unknwn_funct"/>
</dbReference>
<proteinExistence type="inferred from homology"/>
<dbReference type="AlphaFoldDB" id="D9QPI0"/>
<dbReference type="NCBIfam" id="TIGR01977">
    <property type="entry name" value="am_tr_V_EF2568"/>
    <property type="match status" value="1"/>
</dbReference>
<dbReference type="PROSITE" id="PS00595">
    <property type="entry name" value="AA_TRANSFER_CLASS_5"/>
    <property type="match status" value="1"/>
</dbReference>
<sequence length="385" mass="41969">MKEVYLDNAATSRVKPDNVLEAMNNYLTNIGCSPGRGGYECSLQASRIVLNTRLAFADFFNVNSSEQIIFSHNITHGLNYALKGLLSEGDHVITTSIEHNAVVRPLKGLEEAGIIEVDYISCDEAGILDPEDVEKAVCDNTKLLVTTHASNIIGTLTPVQQLGKIADKHGLYFILDTAQTAGIYDLDFADLKLDVLAFTGHKGLLGPTGTGGLAVSKEVAQEMEPLIEGGTGSISDKEYQPDFLPDKFESGTMNTVGLAGLKAGIEFIKEQGLKKIREHELELTDRLLQGLDAIEGIKIYGPKDTKLQTSTVSIDVADFDLGQLSFRLDDEYGIMTRSGLHCAPLAHKTIGSFPEGTLRFSIGYFNTAEEIDYTLETLEELMRTN</sequence>
<name>D9QPI0_ACEAZ</name>
<evidence type="ECO:0000256" key="3">
    <source>
        <dbReference type="ARBA" id="ARBA00012239"/>
    </source>
</evidence>
<dbReference type="GO" id="GO:0031071">
    <property type="term" value="F:cysteine desulfurase activity"/>
    <property type="evidence" value="ECO:0007669"/>
    <property type="project" value="UniProtKB-EC"/>
</dbReference>
<evidence type="ECO:0000256" key="1">
    <source>
        <dbReference type="ARBA" id="ARBA00001933"/>
    </source>
</evidence>
<evidence type="ECO:0000313" key="9">
    <source>
        <dbReference type="Proteomes" id="UP000001661"/>
    </source>
</evidence>
<dbReference type="HOGENOM" id="CLU_003433_2_4_9"/>
<evidence type="ECO:0000259" key="7">
    <source>
        <dbReference type="Pfam" id="PF00266"/>
    </source>
</evidence>
<dbReference type="STRING" id="574087.Acear_0887"/>
<feature type="domain" description="Aminotransferase class V" evidence="7">
    <location>
        <begin position="4"/>
        <end position="373"/>
    </location>
</feature>
<dbReference type="RefSeq" id="WP_013277867.1">
    <property type="nucleotide sequence ID" value="NC_014378.1"/>
</dbReference>
<evidence type="ECO:0000256" key="6">
    <source>
        <dbReference type="RuleBase" id="RU004504"/>
    </source>
</evidence>
<accession>D9QPI0</accession>
<dbReference type="EC" id="2.8.1.7" evidence="3"/>
<dbReference type="eggNOG" id="COG0520">
    <property type="taxonomic scope" value="Bacteria"/>
</dbReference>
<protein>
    <recommendedName>
        <fullName evidence="3">cysteine desulfurase</fullName>
        <ecNumber evidence="3">2.8.1.7</ecNumber>
    </recommendedName>
</protein>
<dbReference type="InterPro" id="IPR020578">
    <property type="entry name" value="Aminotrans_V_PyrdxlP_BS"/>
</dbReference>
<evidence type="ECO:0000256" key="2">
    <source>
        <dbReference type="ARBA" id="ARBA00010447"/>
    </source>
</evidence>
<evidence type="ECO:0000256" key="5">
    <source>
        <dbReference type="ARBA" id="ARBA00050776"/>
    </source>
</evidence>
<dbReference type="Proteomes" id="UP000001661">
    <property type="component" value="Chromosome"/>
</dbReference>
<dbReference type="SUPFAM" id="SSF53383">
    <property type="entry name" value="PLP-dependent transferases"/>
    <property type="match status" value="1"/>
</dbReference>
<dbReference type="InterPro" id="IPR016454">
    <property type="entry name" value="Cysteine_dSase"/>
</dbReference>
<dbReference type="Gene3D" id="3.90.1150.10">
    <property type="entry name" value="Aspartate Aminotransferase, domain 1"/>
    <property type="match status" value="1"/>
</dbReference>
<comment type="catalytic activity">
    <reaction evidence="5">
        <text>(sulfur carrier)-H + L-cysteine = (sulfur carrier)-SH + L-alanine</text>
        <dbReference type="Rhea" id="RHEA:43892"/>
        <dbReference type="Rhea" id="RHEA-COMP:14737"/>
        <dbReference type="Rhea" id="RHEA-COMP:14739"/>
        <dbReference type="ChEBI" id="CHEBI:29917"/>
        <dbReference type="ChEBI" id="CHEBI:35235"/>
        <dbReference type="ChEBI" id="CHEBI:57972"/>
        <dbReference type="ChEBI" id="CHEBI:64428"/>
        <dbReference type="EC" id="2.8.1.7"/>
    </reaction>
</comment>
<dbReference type="KEGG" id="aar:Acear_0887"/>
<evidence type="ECO:0000313" key="8">
    <source>
        <dbReference type="EMBL" id="ADL12421.1"/>
    </source>
</evidence>
<keyword evidence="4" id="KW-0663">Pyridoxal phosphate</keyword>
<dbReference type="EMBL" id="CP002105">
    <property type="protein sequence ID" value="ADL12421.1"/>
    <property type="molecule type" value="Genomic_DNA"/>
</dbReference>